<name>A0A4Q0MKZ7_9HYPH</name>
<organism evidence="3 4">
    <name type="scientific">Hansschlegelia zhihuaiae</name>
    <dbReference type="NCBI Taxonomy" id="405005"/>
    <lineage>
        <taxon>Bacteria</taxon>
        <taxon>Pseudomonadati</taxon>
        <taxon>Pseudomonadota</taxon>
        <taxon>Alphaproteobacteria</taxon>
        <taxon>Hyphomicrobiales</taxon>
        <taxon>Methylopilaceae</taxon>
        <taxon>Hansschlegelia</taxon>
    </lineage>
</organism>
<dbReference type="RefSeq" id="WP_128776810.1">
    <property type="nucleotide sequence ID" value="NZ_RYFI01000005.1"/>
</dbReference>
<gene>
    <name evidence="3" type="ORF">EK403_07115</name>
</gene>
<comment type="similarity">
    <text evidence="1">Belongs to the myoviridae tail sheath protein family.</text>
</comment>
<feature type="domain" description="Tail sheath protein C-terminal" evidence="2">
    <location>
        <begin position="569"/>
        <end position="673"/>
    </location>
</feature>
<evidence type="ECO:0000259" key="2">
    <source>
        <dbReference type="Pfam" id="PF17482"/>
    </source>
</evidence>
<evidence type="ECO:0000313" key="4">
    <source>
        <dbReference type="Proteomes" id="UP000289708"/>
    </source>
</evidence>
<dbReference type="AlphaFoldDB" id="A0A4Q0MKZ7"/>
<dbReference type="Gene3D" id="3.40.50.11780">
    <property type="match status" value="2"/>
</dbReference>
<keyword evidence="4" id="KW-1185">Reference proteome</keyword>
<dbReference type="PANTHER" id="PTHR35861:SF1">
    <property type="entry name" value="PHAGE TAIL SHEATH PROTEIN"/>
    <property type="match status" value="1"/>
</dbReference>
<dbReference type="Pfam" id="PF17482">
    <property type="entry name" value="Phage_sheath_1C"/>
    <property type="match status" value="1"/>
</dbReference>
<dbReference type="PANTHER" id="PTHR35861">
    <property type="match status" value="1"/>
</dbReference>
<protein>
    <submittedName>
        <fullName evidence="3">Phage tail protein</fullName>
    </submittedName>
</protein>
<dbReference type="Proteomes" id="UP000289708">
    <property type="component" value="Unassembled WGS sequence"/>
</dbReference>
<evidence type="ECO:0000256" key="1">
    <source>
        <dbReference type="ARBA" id="ARBA00008005"/>
    </source>
</evidence>
<dbReference type="EMBL" id="RYFI01000005">
    <property type="protein sequence ID" value="RXF74135.1"/>
    <property type="molecule type" value="Genomic_DNA"/>
</dbReference>
<sequence>MPVNPTYPGVYIEEIPSGVRTIRGVATSVAAFVGSFQRGLLDEAVQIFSMGDFEREYGGLDRNSETSYAIQQFFLNGGSEAHVVRVADTATGAAAAPPTNANAASAILEDQPAAGAQMFRATAGRRIRGEAARNPGTWGNFLRLEADYATASPASLFNLTVQEVRLDGDRTVVLRTETFRNLTMEPDTPNNALEVVNQGSLLVQLDRDGMPALVAPAPGSPWPRPASHGTLGAALPASPVSIPPTGSSLNVTVSGFPIINGTLDYVGAPPTSYAGLRPLLEAEIRSRAASLPDAQRGLLANASVQLLGDGSTAEPFRYFVRLGRDARPFDPARSITFAGAAAGAAPGVRLSAGAVINRQQGALSGGRDGTPPAPGTTHRPIPVGFFAGAIGPKTGMYALEDVDLFNILCIPEATTMSADDMRSLYAEAESYVGDRRAMLIADIPASVRTLDQMQTWLNDNAGLRHPNSAVYFPRANVPDPLNRNRPRSLANCGTIAGLWARTDAERGVWKAPAGTEARLRNVVTLDYKLTDQENGVLNPLGVNCLRTFPVYSSICWGARTLDGADVIASDFKYIPVRRITLFIEESLFRGTQWVVFEPNDEPLWAQIRLNVGAFMQDLFRKGAFQGKSPREAYFVKCDSETTTQQDIDSGIVNVEVGFAPLKPAEFVILKIQQIARRADV</sequence>
<accession>A0A4Q0MKZ7</accession>
<comment type="caution">
    <text evidence="3">The sequence shown here is derived from an EMBL/GenBank/DDBJ whole genome shotgun (WGS) entry which is preliminary data.</text>
</comment>
<dbReference type="OrthoDB" id="9767864at2"/>
<evidence type="ECO:0000313" key="3">
    <source>
        <dbReference type="EMBL" id="RXF74135.1"/>
    </source>
</evidence>
<dbReference type="InterPro" id="IPR052042">
    <property type="entry name" value="Tail_sheath_structural"/>
</dbReference>
<dbReference type="InterPro" id="IPR020287">
    <property type="entry name" value="Tail_sheath_C"/>
</dbReference>
<reference evidence="3 4" key="1">
    <citation type="submission" date="2018-12" db="EMBL/GenBank/DDBJ databases">
        <title>bacterium Hansschlegelia zhihuaiae S113.</title>
        <authorList>
            <person name="He J."/>
        </authorList>
    </citation>
    <scope>NUCLEOTIDE SEQUENCE [LARGE SCALE GENOMIC DNA]</scope>
    <source>
        <strain evidence="3 4">S 113</strain>
    </source>
</reference>
<proteinExistence type="inferred from homology"/>